<feature type="compositionally biased region" description="Low complexity" evidence="1">
    <location>
        <begin position="151"/>
        <end position="164"/>
    </location>
</feature>
<feature type="signal peptide" evidence="2">
    <location>
        <begin position="1"/>
        <end position="31"/>
    </location>
</feature>
<dbReference type="Pfam" id="PF07007">
    <property type="entry name" value="LprI"/>
    <property type="match status" value="1"/>
</dbReference>
<evidence type="ECO:0000259" key="3">
    <source>
        <dbReference type="Pfam" id="PF07007"/>
    </source>
</evidence>
<evidence type="ECO:0000313" key="4">
    <source>
        <dbReference type="EMBL" id="RMW98585.1"/>
    </source>
</evidence>
<keyword evidence="2" id="KW-0732">Signal</keyword>
<feature type="region of interest" description="Disordered" evidence="1">
    <location>
        <begin position="140"/>
        <end position="164"/>
    </location>
</feature>
<feature type="chain" id="PRO_5018287093" evidence="2">
    <location>
        <begin position="32"/>
        <end position="164"/>
    </location>
</feature>
<evidence type="ECO:0000256" key="2">
    <source>
        <dbReference type="SAM" id="SignalP"/>
    </source>
</evidence>
<accession>A0A3M6Q631</accession>
<dbReference type="RefSeq" id="WP_122238295.1">
    <property type="nucleotide sequence ID" value="NZ_RDQM01000007.1"/>
</dbReference>
<dbReference type="Gene3D" id="1.20.1270.180">
    <property type="match status" value="1"/>
</dbReference>
<dbReference type="InterPro" id="IPR009739">
    <property type="entry name" value="LprI-like_N"/>
</dbReference>
<gene>
    <name evidence="4" type="ORF">EBQ26_07005</name>
</gene>
<name>A0A3M6Q631_9BURK</name>
<reference evidence="4 5" key="1">
    <citation type="submission" date="2018-10" db="EMBL/GenBank/DDBJ databases">
        <title>Comamonadaceae CDC group NO-1 genome sequencing and assembly.</title>
        <authorList>
            <person name="Bernier A.-M."/>
            <person name="Bernard K."/>
        </authorList>
    </citation>
    <scope>NUCLEOTIDE SEQUENCE [LARGE SCALE GENOMIC DNA]</scope>
    <source>
        <strain evidence="4 5">NML970147</strain>
    </source>
</reference>
<dbReference type="Proteomes" id="UP000267521">
    <property type="component" value="Unassembled WGS sequence"/>
</dbReference>
<organism evidence="4 5">
    <name type="scientific">Allofranklinella schreckenbergeri</name>
    <dbReference type="NCBI Taxonomy" id="1076744"/>
    <lineage>
        <taxon>Bacteria</taxon>
        <taxon>Pseudomonadati</taxon>
        <taxon>Pseudomonadota</taxon>
        <taxon>Betaproteobacteria</taxon>
        <taxon>Burkholderiales</taxon>
        <taxon>Comamonadaceae</taxon>
        <taxon>Allofranklinella</taxon>
    </lineage>
</organism>
<proteinExistence type="predicted"/>
<feature type="domain" description="Lysozyme inhibitor LprI-like N-terminal" evidence="3">
    <location>
        <begin position="43"/>
        <end position="130"/>
    </location>
</feature>
<dbReference type="EMBL" id="RDQM01000007">
    <property type="protein sequence ID" value="RMW98585.1"/>
    <property type="molecule type" value="Genomic_DNA"/>
</dbReference>
<sequence>MPKTAPPAVGPAAFAFSAIAALGALAPLAHAQNDTTAYTACLEKAASVTADALDCMAQELKVQDSRLNQALHQYLEGLGQARQTQFRQVQTLWQQYRDAQCHFYLTPDGGSQARLTASECLLSETAQRVELLRALIQEQELAPDSERQPEAHPATQAAAEPAPN</sequence>
<comment type="caution">
    <text evidence="4">The sequence shown here is derived from an EMBL/GenBank/DDBJ whole genome shotgun (WGS) entry which is preliminary data.</text>
</comment>
<protein>
    <submittedName>
        <fullName evidence="4">DUF1311 domain-containing protein</fullName>
    </submittedName>
</protein>
<evidence type="ECO:0000256" key="1">
    <source>
        <dbReference type="SAM" id="MobiDB-lite"/>
    </source>
</evidence>
<evidence type="ECO:0000313" key="5">
    <source>
        <dbReference type="Proteomes" id="UP000267521"/>
    </source>
</evidence>
<dbReference type="AlphaFoldDB" id="A0A3M6Q631"/>